<evidence type="ECO:0000256" key="1">
    <source>
        <dbReference type="SAM" id="MobiDB-lite"/>
    </source>
</evidence>
<dbReference type="EMBL" id="JANKHO010000012">
    <property type="protein sequence ID" value="KAJ3517708.1"/>
    <property type="molecule type" value="Genomic_DNA"/>
</dbReference>
<feature type="compositionally biased region" description="Acidic residues" evidence="1">
    <location>
        <begin position="436"/>
        <end position="455"/>
    </location>
</feature>
<feature type="compositionally biased region" description="Pro residues" evidence="1">
    <location>
        <begin position="375"/>
        <end position="385"/>
    </location>
</feature>
<keyword evidence="3" id="KW-1185">Reference proteome</keyword>
<evidence type="ECO:0000313" key="2">
    <source>
        <dbReference type="EMBL" id="KAJ3517708.1"/>
    </source>
</evidence>
<feature type="region of interest" description="Disordered" evidence="1">
    <location>
        <begin position="405"/>
        <end position="690"/>
    </location>
</feature>
<evidence type="ECO:0000313" key="3">
    <source>
        <dbReference type="Proteomes" id="UP001148786"/>
    </source>
</evidence>
<gene>
    <name evidence="2" type="ORF">NLJ89_g345</name>
</gene>
<feature type="region of interest" description="Disordered" evidence="1">
    <location>
        <begin position="369"/>
        <end position="390"/>
    </location>
</feature>
<reference evidence="2" key="1">
    <citation type="submission" date="2022-07" db="EMBL/GenBank/DDBJ databases">
        <title>Genome Sequence of Agrocybe chaxingu.</title>
        <authorList>
            <person name="Buettner E."/>
        </authorList>
    </citation>
    <scope>NUCLEOTIDE SEQUENCE</scope>
    <source>
        <strain evidence="2">MP-N11</strain>
    </source>
</reference>
<sequence length="690" mass="75090">MTSSIISQWPWASGALTQSENLEEIVDPAKDLQDFARALTSCEKRLLSWAGGEREVRSLQSLIGIQVNTCQALTPIQAGHTNNNADQTRLCSVISGYQLLARNPHPDICKNPPYEAPRTGVIPAKLPPGYDKLENWVDMLFDVKKLLGDFRAPVNISTQRAPERLTSYIRHFQRQGDCAKIIVNMLAAALHLAFLRENEFQHGEIPDIPENIEKMSDDSPYKLPLMSLLEGLSARAKQGSVLRLPLHLALLISPLYLLVPVQLLKNPFGREAVMQLSVCLGNMKGPLLRLVEDEIMVTEARLAELDVDPLEELRSLFSRIPWESLRHCDVRERFFFRFEPETLIEEAPVQPLPPPPPPAHLSTPAAVIQRGTPPSMLPPLPPPSRRQPIPGVETVGERFRLILRGDDPAAPCPTPGDNQGSRLSSSLAERQVEPVTDAEEGESDMNLESSYDEEPSERRGIPGGLNGSPEVGSKEPKQDSPGKSVPPKRPSAEAASLPAARQGLDESGVNQEGGEKQKDIEQARSFVVEETESSEVASVGQRDDSPATEGRVVIDMANMPSDDEESSELSSVGDDDSERSSCEDGTAPRSSGRRAARATKFKPLFDKASSDSTSAAEDSGSESRESQGSGPGLNDNLDGPATWRKMPESSQGRDSSGEAGASGPKGRQKAKAYSGAPGVSRTRRGTPDRR</sequence>
<protein>
    <submittedName>
        <fullName evidence="2">Uncharacterized protein</fullName>
    </submittedName>
</protein>
<feature type="compositionally biased region" description="Basic and acidic residues" evidence="1">
    <location>
        <begin position="513"/>
        <end position="522"/>
    </location>
</feature>
<feature type="compositionally biased region" description="Polar residues" evidence="1">
    <location>
        <begin position="416"/>
        <end position="428"/>
    </location>
</feature>
<accession>A0A9W8N207</accession>
<dbReference type="AlphaFoldDB" id="A0A9W8N207"/>
<dbReference type="OrthoDB" id="3064837at2759"/>
<proteinExistence type="predicted"/>
<dbReference type="Proteomes" id="UP001148786">
    <property type="component" value="Unassembled WGS sequence"/>
</dbReference>
<organism evidence="2 3">
    <name type="scientific">Agrocybe chaxingu</name>
    <dbReference type="NCBI Taxonomy" id="84603"/>
    <lineage>
        <taxon>Eukaryota</taxon>
        <taxon>Fungi</taxon>
        <taxon>Dikarya</taxon>
        <taxon>Basidiomycota</taxon>
        <taxon>Agaricomycotina</taxon>
        <taxon>Agaricomycetes</taxon>
        <taxon>Agaricomycetidae</taxon>
        <taxon>Agaricales</taxon>
        <taxon>Agaricineae</taxon>
        <taxon>Strophariaceae</taxon>
        <taxon>Agrocybe</taxon>
    </lineage>
</organism>
<name>A0A9W8N207_9AGAR</name>
<feature type="compositionally biased region" description="Basic residues" evidence="1">
    <location>
        <begin position="591"/>
        <end position="600"/>
    </location>
</feature>
<comment type="caution">
    <text evidence="2">The sequence shown here is derived from an EMBL/GenBank/DDBJ whole genome shotgun (WGS) entry which is preliminary data.</text>
</comment>
<feature type="compositionally biased region" description="Acidic residues" evidence="1">
    <location>
        <begin position="561"/>
        <end position="577"/>
    </location>
</feature>